<proteinExistence type="predicted"/>
<feature type="region of interest" description="Disordered" evidence="1">
    <location>
        <begin position="26"/>
        <end position="50"/>
    </location>
</feature>
<feature type="compositionally biased region" description="Gly residues" evidence="1">
    <location>
        <begin position="40"/>
        <end position="49"/>
    </location>
</feature>
<evidence type="ECO:0000313" key="3">
    <source>
        <dbReference type="EMBL" id="MFC4596890.1"/>
    </source>
</evidence>
<feature type="signal peptide" evidence="2">
    <location>
        <begin position="1"/>
        <end position="21"/>
    </location>
</feature>
<evidence type="ECO:0000256" key="1">
    <source>
        <dbReference type="SAM" id="MobiDB-lite"/>
    </source>
</evidence>
<dbReference type="Gene3D" id="3.40.190.10">
    <property type="entry name" value="Periplasmic binding protein-like II"/>
    <property type="match status" value="2"/>
</dbReference>
<accession>A0ABV9F764</accession>
<dbReference type="InterPro" id="IPR050490">
    <property type="entry name" value="Bact_solute-bd_prot1"/>
</dbReference>
<evidence type="ECO:0000313" key="4">
    <source>
        <dbReference type="Proteomes" id="UP001596028"/>
    </source>
</evidence>
<gene>
    <name evidence="3" type="ORF">ACFO3S_01460</name>
</gene>
<dbReference type="RefSeq" id="WP_378091480.1">
    <property type="nucleotide sequence ID" value="NZ_JBHSEP010000001.1"/>
</dbReference>
<dbReference type="SUPFAM" id="SSF53850">
    <property type="entry name" value="Periplasmic binding protein-like II"/>
    <property type="match status" value="1"/>
</dbReference>
<name>A0ABV9F764_9BACL</name>
<organism evidence="3 4">
    <name type="scientific">Cohnella hongkongensis</name>
    <dbReference type="NCBI Taxonomy" id="178337"/>
    <lineage>
        <taxon>Bacteria</taxon>
        <taxon>Bacillati</taxon>
        <taxon>Bacillota</taxon>
        <taxon>Bacilli</taxon>
        <taxon>Bacillales</taxon>
        <taxon>Paenibacillaceae</taxon>
        <taxon>Cohnella</taxon>
    </lineage>
</organism>
<reference evidence="4" key="1">
    <citation type="journal article" date="2019" name="Int. J. Syst. Evol. Microbiol.">
        <title>The Global Catalogue of Microorganisms (GCM) 10K type strain sequencing project: providing services to taxonomists for standard genome sequencing and annotation.</title>
        <authorList>
            <consortium name="The Broad Institute Genomics Platform"/>
            <consortium name="The Broad Institute Genome Sequencing Center for Infectious Disease"/>
            <person name="Wu L."/>
            <person name="Ma J."/>
        </authorList>
    </citation>
    <scope>NUCLEOTIDE SEQUENCE [LARGE SCALE GENOMIC DNA]</scope>
    <source>
        <strain evidence="4">CCUG 49571</strain>
    </source>
</reference>
<dbReference type="Proteomes" id="UP001596028">
    <property type="component" value="Unassembled WGS sequence"/>
</dbReference>
<dbReference type="PANTHER" id="PTHR43649:SF12">
    <property type="entry name" value="DIACETYLCHITOBIOSE BINDING PROTEIN DASA"/>
    <property type="match status" value="1"/>
</dbReference>
<dbReference type="PROSITE" id="PS51257">
    <property type="entry name" value="PROKAR_LIPOPROTEIN"/>
    <property type="match status" value="1"/>
</dbReference>
<feature type="chain" id="PRO_5045928775" evidence="2">
    <location>
        <begin position="22"/>
        <end position="528"/>
    </location>
</feature>
<comment type="caution">
    <text evidence="3">The sequence shown here is derived from an EMBL/GenBank/DDBJ whole genome shotgun (WGS) entry which is preliminary data.</text>
</comment>
<dbReference type="PANTHER" id="PTHR43649">
    <property type="entry name" value="ARABINOSE-BINDING PROTEIN-RELATED"/>
    <property type="match status" value="1"/>
</dbReference>
<keyword evidence="4" id="KW-1185">Reference proteome</keyword>
<sequence length="528" mass="58112">MTKKKRLHAIAGILLAGSVAAAGCAPNGSSSSAGPSAAAGTGGDPGAESGGRKVAIELLETGWVNTATDERDPFKKWIDETFNVDFKLTNITANDFESKLLTRFSANEPPDLIYSTDRNVILKLYNQGVLLEDWMPLLDQVPTAAGTMTDIARQYVSLDGKMIALPKQADASIWSFKIRKDWLDALELPVPQTDQELLETLRKFTNEDPDRNGKKDTWGITTSGEGAHLGTLAALEAMYGQGGFQVSDNKADHSILNGTHQKFLDFVKQLHEEKIIDPDWYTQNWGQKAAKLYTDKVGVDQYPGVLLAEYDQNNGNTGKAADIWVNLPMPKGSEIGGKSAPGAPIGGMLAISANAAKDPEKLERILQLIENVTHPNEGFWKLRWGIGITGETLVDLPNGAKFFSEEKEDPDNYRVAMPGAWDYGTWIATNLDNVLQSSADEAGKVEEKMYELDKETMVTPRYSDFESLLTLDPQLMSDVTKLQNEFDIKYILGSDNDYEAFKARWLKAGGQQLLDSVTEQYKALGYIQ</sequence>
<feature type="compositionally biased region" description="Low complexity" evidence="1">
    <location>
        <begin position="26"/>
        <end position="39"/>
    </location>
</feature>
<keyword evidence="2" id="KW-0732">Signal</keyword>
<dbReference type="EMBL" id="JBHSEP010000001">
    <property type="protein sequence ID" value="MFC4596890.1"/>
    <property type="molecule type" value="Genomic_DNA"/>
</dbReference>
<protein>
    <submittedName>
        <fullName evidence="3">Extracellular solute-binding protein</fullName>
    </submittedName>
</protein>
<evidence type="ECO:0000256" key="2">
    <source>
        <dbReference type="SAM" id="SignalP"/>
    </source>
</evidence>